<proteinExistence type="predicted"/>
<protein>
    <submittedName>
        <fullName evidence="1">Uncharacterized protein</fullName>
    </submittedName>
</protein>
<accession>A0A290Z7S6</accession>
<evidence type="ECO:0000313" key="1">
    <source>
        <dbReference type="EMBL" id="ATE55046.1"/>
    </source>
</evidence>
<keyword evidence="2" id="KW-1185">Reference proteome</keyword>
<name>A0A290Z7S6_9PSEU</name>
<dbReference type="KEGG" id="apre:CNX65_18615"/>
<dbReference type="RefSeq" id="WP_096494775.1">
    <property type="nucleotide sequence ID" value="NZ_CP023445.1"/>
</dbReference>
<dbReference type="EMBL" id="CP023445">
    <property type="protein sequence ID" value="ATE55046.1"/>
    <property type="molecule type" value="Genomic_DNA"/>
</dbReference>
<organism evidence="1 2">
    <name type="scientific">Actinosynnema pretiosum</name>
    <dbReference type="NCBI Taxonomy" id="42197"/>
    <lineage>
        <taxon>Bacteria</taxon>
        <taxon>Bacillati</taxon>
        <taxon>Actinomycetota</taxon>
        <taxon>Actinomycetes</taxon>
        <taxon>Pseudonocardiales</taxon>
        <taxon>Pseudonocardiaceae</taxon>
        <taxon>Actinosynnema</taxon>
    </lineage>
</organism>
<sequence>MDTAITFTGETREPTGDEKTFAAVLDAQLPGMSYRLRSDPDGSPWLLVVLELGGGGTTATLRLDYDASGLRAGWGPASADQGRAESAGVDVTSLDGLKWDSDGSSPEMVALLAVDWFESPKHNSAA</sequence>
<dbReference type="Proteomes" id="UP000218505">
    <property type="component" value="Chromosome"/>
</dbReference>
<gene>
    <name evidence="1" type="ORF">CNX65_18615</name>
</gene>
<dbReference type="AlphaFoldDB" id="A0A290Z7S6"/>
<reference evidence="1" key="1">
    <citation type="submission" date="2017-09" db="EMBL/GenBank/DDBJ databases">
        <title>Complete Genome Sequence of ansamitocin-producing Bacterium Actinosynnema pretiosum X47.</title>
        <authorList>
            <person name="Cao G."/>
            <person name="Zong G."/>
            <person name="Zhong C."/>
            <person name="Fu J."/>
        </authorList>
    </citation>
    <scope>NUCLEOTIDE SEQUENCE [LARGE SCALE GENOMIC DNA]</scope>
    <source>
        <strain evidence="1">X47</strain>
    </source>
</reference>
<evidence type="ECO:0000313" key="2">
    <source>
        <dbReference type="Proteomes" id="UP000218505"/>
    </source>
</evidence>